<protein>
    <submittedName>
        <fullName evidence="2">Uncharacterized protein</fullName>
    </submittedName>
</protein>
<dbReference type="AlphaFoldDB" id="A0A219B4S8"/>
<keyword evidence="1" id="KW-0812">Transmembrane</keyword>
<feature type="transmembrane region" description="Helical" evidence="1">
    <location>
        <begin position="87"/>
        <end position="107"/>
    </location>
</feature>
<keyword evidence="1" id="KW-1133">Transmembrane helix</keyword>
<dbReference type="EMBL" id="NFZT01000001">
    <property type="protein sequence ID" value="OWV32799.1"/>
    <property type="molecule type" value="Genomic_DNA"/>
</dbReference>
<accession>A0A219B4S8</accession>
<feature type="transmembrane region" description="Helical" evidence="1">
    <location>
        <begin position="119"/>
        <end position="138"/>
    </location>
</feature>
<reference evidence="3" key="1">
    <citation type="submission" date="2017-05" db="EMBL/GenBank/DDBJ databases">
        <authorList>
            <person name="Lin X."/>
        </authorList>
    </citation>
    <scope>NUCLEOTIDE SEQUENCE [LARGE SCALE GENOMIC DNA]</scope>
    <source>
        <strain evidence="3">JLT2012</strain>
    </source>
</reference>
<evidence type="ECO:0000313" key="3">
    <source>
        <dbReference type="Proteomes" id="UP000198462"/>
    </source>
</evidence>
<feature type="transmembrane region" description="Helical" evidence="1">
    <location>
        <begin position="20"/>
        <end position="38"/>
    </location>
</feature>
<organism evidence="2 3">
    <name type="scientific">Pacificimonas flava</name>
    <dbReference type="NCBI Taxonomy" id="1234595"/>
    <lineage>
        <taxon>Bacteria</taxon>
        <taxon>Pseudomonadati</taxon>
        <taxon>Pseudomonadota</taxon>
        <taxon>Alphaproteobacteria</taxon>
        <taxon>Sphingomonadales</taxon>
        <taxon>Sphingosinicellaceae</taxon>
        <taxon>Pacificimonas</taxon>
    </lineage>
</organism>
<feature type="transmembrane region" description="Helical" evidence="1">
    <location>
        <begin position="50"/>
        <end position="75"/>
    </location>
</feature>
<comment type="caution">
    <text evidence="2">The sequence shown here is derived from an EMBL/GenBank/DDBJ whole genome shotgun (WGS) entry which is preliminary data.</text>
</comment>
<evidence type="ECO:0000313" key="2">
    <source>
        <dbReference type="EMBL" id="OWV32799.1"/>
    </source>
</evidence>
<evidence type="ECO:0000256" key="1">
    <source>
        <dbReference type="SAM" id="Phobius"/>
    </source>
</evidence>
<keyword evidence="1" id="KW-0472">Membrane</keyword>
<dbReference type="RefSeq" id="WP_088711590.1">
    <property type="nucleotide sequence ID" value="NZ_NFZT01000001.1"/>
</dbReference>
<keyword evidence="3" id="KW-1185">Reference proteome</keyword>
<dbReference type="Proteomes" id="UP000198462">
    <property type="component" value="Unassembled WGS sequence"/>
</dbReference>
<gene>
    <name evidence="2" type="ORF">B5C34_04580</name>
</gene>
<sequence>MVGDCPEFATEQVRAARRRYVRRLAASMALYLVTLFAAETLVKTGQTSGLFLWALALLPGLAIAAAVGALGFYIAAERDEFIRMLTIHQALIATGLTLGVAAVWGFLETYGLVPHIAAYWLVFLWFLGFAIGAVVTRVTHGSWGTIW</sequence>
<proteinExistence type="predicted"/>
<name>A0A219B4S8_9SPHN</name>